<feature type="domain" description="Mce/MlaD" evidence="8">
    <location>
        <begin position="747"/>
        <end position="807"/>
    </location>
</feature>
<name>A0A0U5EAN1_9GAMM</name>
<keyword evidence="10" id="KW-1185">Reference proteome</keyword>
<evidence type="ECO:0000256" key="2">
    <source>
        <dbReference type="ARBA" id="ARBA00022475"/>
    </source>
</evidence>
<evidence type="ECO:0000256" key="4">
    <source>
        <dbReference type="ARBA" id="ARBA00022692"/>
    </source>
</evidence>
<proteinExistence type="predicted"/>
<dbReference type="Proteomes" id="UP000059419">
    <property type="component" value="Chromosome 1"/>
</dbReference>
<dbReference type="Pfam" id="PF02470">
    <property type="entry name" value="MlaD"/>
    <property type="match status" value="6"/>
</dbReference>
<gene>
    <name evidence="9" type="primary">yebT</name>
    <name evidence="9" type="ORF">EM595_2067</name>
</gene>
<keyword evidence="6 7" id="KW-0472">Membrane</keyword>
<feature type="domain" description="Mce/MlaD" evidence="8">
    <location>
        <begin position="279"/>
        <end position="351"/>
    </location>
</feature>
<sequence length="879" mass="95157">MQQETPTTPTSAHIKNKRKISPFWLLPVIALLIAGWLLWTNYQERGTTVTIDFVSADGIVPGRTPVRYQGVEVGTVQGISMTDDLRTIKIRASIKSDMRDALRDDTQFWLVTPKASLAGVSGLDALVGGNYIGMMPGKGKPQDHFVALDTQPKYRVNSGEMMIHLQAPDLSSLNTGSLIYYRKIPVGRVYDYSINPDNSGVTVDVLIERRFTNLVKKDSRFWNVSGVKADVGLGGAKVQLESVAALVNGAVAFDSPVNSEQAKGEATYHLYPDLAHSQRGVEVTLDLPDGRDLKAGSTPLLYQGLEVGTLTGLNLHDGGKVTGELTLDPSVVGLMRSGTRIEMRSPKISLTDTSLSSLLTGNTLELVPGEGEPKNHFTVLASNETLLQQPQVLSVTLTAPESYGIDAGQPVMLYGMRIGQVISRDLTARGVSFKAAIEPQYRQLVHGDSLFVMNSRLDVKFGLDGMQVLGASAREWVDGGIRLIPGSKAGPRDSYPLYADEEKAREGIIGNRAPTTLMLTASSLPDVQAGSVVLYRKFQVGEIVDVTPKANEFDVAVHIKPEYRKLLTADSVFWSEGGARVQLNGGGLTVQASPLNRALKGAISFDNLAGADKGLSRSAKRMLYPSETAARAVGSQIVLHTYDGSKLASGMPIRYLGIDIGQVESLQLSKDNNQVIAKAVLYPEYVDDFARQGSRFSVVSPQISAAGVNHLETILQPYLNVDPGKGRATRNFELQETTITDSRYLNGLSIVVDTADAGSLSIGTPVLFRGVEVGTVTGTSLGNMADRVQVTLKISQKYQHLVRNNSIFWQASGYNFDFGLIGGVVKTGTFQQFIRGGIQFATPPTVPLAPQATSNKHFLLEDAEPKEWRKWGTAIPQPN</sequence>
<evidence type="ECO:0000313" key="10">
    <source>
        <dbReference type="Proteomes" id="UP000059419"/>
    </source>
</evidence>
<evidence type="ECO:0000259" key="8">
    <source>
        <dbReference type="Pfam" id="PF02470"/>
    </source>
</evidence>
<evidence type="ECO:0000256" key="7">
    <source>
        <dbReference type="SAM" id="Phobius"/>
    </source>
</evidence>
<evidence type="ECO:0000313" key="9">
    <source>
        <dbReference type="EMBL" id="CUU24301.1"/>
    </source>
</evidence>
<dbReference type="AlphaFoldDB" id="A0A0U5EAN1"/>
<feature type="domain" description="Mce/MlaD" evidence="8">
    <location>
        <begin position="163"/>
        <end position="220"/>
    </location>
</feature>
<reference evidence="10" key="1">
    <citation type="submission" date="2015-11" db="EMBL/GenBank/DDBJ databases">
        <authorList>
            <person name="Blom J."/>
        </authorList>
    </citation>
    <scope>NUCLEOTIDE SEQUENCE [LARGE SCALE GENOMIC DNA]</scope>
</reference>
<comment type="subcellular location">
    <subcellularLocation>
        <location evidence="1">Cell inner membrane</location>
    </subcellularLocation>
</comment>
<dbReference type="InterPro" id="IPR003399">
    <property type="entry name" value="Mce/MlaD"/>
</dbReference>
<dbReference type="GO" id="GO:0005886">
    <property type="term" value="C:plasma membrane"/>
    <property type="evidence" value="ECO:0007669"/>
    <property type="project" value="UniProtKB-SubCell"/>
</dbReference>
<dbReference type="RefSeq" id="WP_067431263.1">
    <property type="nucleotide sequence ID" value="NZ_CP072598.1"/>
</dbReference>
<evidence type="ECO:0000256" key="5">
    <source>
        <dbReference type="ARBA" id="ARBA00022989"/>
    </source>
</evidence>
<dbReference type="EMBL" id="LN907827">
    <property type="protein sequence ID" value="CUU24301.1"/>
    <property type="molecule type" value="Genomic_DNA"/>
</dbReference>
<evidence type="ECO:0000256" key="3">
    <source>
        <dbReference type="ARBA" id="ARBA00022519"/>
    </source>
</evidence>
<feature type="transmembrane region" description="Helical" evidence="7">
    <location>
        <begin position="21"/>
        <end position="39"/>
    </location>
</feature>
<keyword evidence="2" id="KW-1003">Cell membrane</keyword>
<dbReference type="PANTHER" id="PTHR30462">
    <property type="entry name" value="INTERMEMBRANE TRANSPORT PROTEIN PQIB-RELATED"/>
    <property type="match status" value="1"/>
</dbReference>
<dbReference type="KEGG" id="ege:EM595_2067"/>
<keyword evidence="3" id="KW-0997">Cell inner membrane</keyword>
<feature type="domain" description="Mce/MlaD" evidence="8">
    <location>
        <begin position="394"/>
        <end position="454"/>
    </location>
</feature>
<feature type="domain" description="Mce/MlaD" evidence="8">
    <location>
        <begin position="635"/>
        <end position="724"/>
    </location>
</feature>
<dbReference type="GeneID" id="84612920"/>
<feature type="domain" description="Mce/MlaD" evidence="8">
    <location>
        <begin position="45"/>
        <end position="137"/>
    </location>
</feature>
<evidence type="ECO:0000256" key="1">
    <source>
        <dbReference type="ARBA" id="ARBA00004533"/>
    </source>
</evidence>
<organism evidence="9 10">
    <name type="scientific">Duffyella gerundensis</name>
    <dbReference type="NCBI Taxonomy" id="1619313"/>
    <lineage>
        <taxon>Bacteria</taxon>
        <taxon>Pseudomonadati</taxon>
        <taxon>Pseudomonadota</taxon>
        <taxon>Gammaproteobacteria</taxon>
        <taxon>Enterobacterales</taxon>
        <taxon>Erwiniaceae</taxon>
        <taxon>Duffyella</taxon>
    </lineage>
</organism>
<keyword evidence="5 7" id="KW-1133">Transmembrane helix</keyword>
<dbReference type="InterPro" id="IPR051800">
    <property type="entry name" value="PqiA-PqiB_transport"/>
</dbReference>
<evidence type="ECO:0000256" key="6">
    <source>
        <dbReference type="ARBA" id="ARBA00023136"/>
    </source>
</evidence>
<dbReference type="PATRIC" id="fig|1619313.3.peg.2142"/>
<dbReference type="PANTHER" id="PTHR30462:SF0">
    <property type="entry name" value="INTERMEMBRANE TRANSPORT PROTEIN YEBT"/>
    <property type="match status" value="1"/>
</dbReference>
<dbReference type="OrthoDB" id="9806984at2"/>
<dbReference type="STRING" id="1619313.EM595_2067"/>
<accession>A0A0U5EAN1</accession>
<protein>
    <recommendedName>
        <fullName evidence="8">Mce/MlaD domain-containing protein</fullName>
    </recommendedName>
</protein>
<keyword evidence="4 7" id="KW-0812">Transmembrane</keyword>